<keyword evidence="2" id="KW-0812">Transmembrane</keyword>
<proteinExistence type="predicted"/>
<sequence>MFNYSIILIFCLLAIVGFSYALRYIYKNRKITQNIENKTVRENKIKIYNRQKETEKSKMRVQLLENELSKNQSSVEKNDFLPPLLDQEKSPQTKSKIQVRKAELPDDIVFENVNVIENQTLKEKMKAKQLAMKNKIG</sequence>
<evidence type="ECO:0000313" key="4">
    <source>
        <dbReference type="Proteomes" id="UP000245489"/>
    </source>
</evidence>
<keyword evidence="2" id="KW-0472">Membrane</keyword>
<protein>
    <submittedName>
        <fullName evidence="3">Uncharacterized protein</fullName>
    </submittedName>
</protein>
<evidence type="ECO:0000256" key="2">
    <source>
        <dbReference type="SAM" id="Phobius"/>
    </source>
</evidence>
<dbReference type="EMBL" id="QGGO01000037">
    <property type="protein sequence ID" value="PWK17212.1"/>
    <property type="molecule type" value="Genomic_DNA"/>
</dbReference>
<feature type="region of interest" description="Disordered" evidence="1">
    <location>
        <begin position="69"/>
        <end position="95"/>
    </location>
</feature>
<keyword evidence="4" id="KW-1185">Reference proteome</keyword>
<keyword evidence="2" id="KW-1133">Transmembrane helix</keyword>
<reference evidence="3 4" key="1">
    <citation type="submission" date="2018-05" db="EMBL/GenBank/DDBJ databases">
        <title>Genomic Encyclopedia of Archaeal and Bacterial Type Strains, Phase II (KMG-II): from individual species to whole genera.</title>
        <authorList>
            <person name="Goeker M."/>
        </authorList>
    </citation>
    <scope>NUCLEOTIDE SEQUENCE [LARGE SCALE GENOMIC DNA]</scope>
    <source>
        <strain evidence="3 4">DSM 22214</strain>
    </source>
</reference>
<organism evidence="3 4">
    <name type="scientific">Arcicella aurantiaca</name>
    <dbReference type="NCBI Taxonomy" id="591202"/>
    <lineage>
        <taxon>Bacteria</taxon>
        <taxon>Pseudomonadati</taxon>
        <taxon>Bacteroidota</taxon>
        <taxon>Cytophagia</taxon>
        <taxon>Cytophagales</taxon>
        <taxon>Flectobacillaceae</taxon>
        <taxon>Arcicella</taxon>
    </lineage>
</organism>
<name>A0A316DI76_9BACT</name>
<gene>
    <name evidence="3" type="ORF">LV89_04498</name>
</gene>
<dbReference type="RefSeq" id="WP_109745148.1">
    <property type="nucleotide sequence ID" value="NZ_QGGO01000037.1"/>
</dbReference>
<dbReference type="Proteomes" id="UP000245489">
    <property type="component" value="Unassembled WGS sequence"/>
</dbReference>
<accession>A0A316DI76</accession>
<evidence type="ECO:0000256" key="1">
    <source>
        <dbReference type="SAM" id="MobiDB-lite"/>
    </source>
</evidence>
<feature type="transmembrane region" description="Helical" evidence="2">
    <location>
        <begin position="6"/>
        <end position="26"/>
    </location>
</feature>
<dbReference type="AlphaFoldDB" id="A0A316DI76"/>
<evidence type="ECO:0000313" key="3">
    <source>
        <dbReference type="EMBL" id="PWK17212.1"/>
    </source>
</evidence>
<comment type="caution">
    <text evidence="3">The sequence shown here is derived from an EMBL/GenBank/DDBJ whole genome shotgun (WGS) entry which is preliminary data.</text>
</comment>